<name>A0ABV5GLL7_9FLAO</name>
<dbReference type="Proteomes" id="UP001589607">
    <property type="component" value="Unassembled WGS sequence"/>
</dbReference>
<accession>A0ABV5GLL7</accession>
<organism evidence="1 2">
    <name type="scientific">Flavobacterium jumunjinense</name>
    <dbReference type="NCBI Taxonomy" id="998845"/>
    <lineage>
        <taxon>Bacteria</taxon>
        <taxon>Pseudomonadati</taxon>
        <taxon>Bacteroidota</taxon>
        <taxon>Flavobacteriia</taxon>
        <taxon>Flavobacteriales</taxon>
        <taxon>Flavobacteriaceae</taxon>
        <taxon>Flavobacterium</taxon>
    </lineage>
</organism>
<evidence type="ECO:0000313" key="1">
    <source>
        <dbReference type="EMBL" id="MFB9095770.1"/>
    </source>
</evidence>
<comment type="caution">
    <text evidence="1">The sequence shown here is derived from an EMBL/GenBank/DDBJ whole genome shotgun (WGS) entry which is preliminary data.</text>
</comment>
<evidence type="ECO:0000313" key="2">
    <source>
        <dbReference type="Proteomes" id="UP001589607"/>
    </source>
</evidence>
<gene>
    <name evidence="1" type="ORF">ACFFVF_04530</name>
</gene>
<proteinExistence type="predicted"/>
<reference evidence="1 2" key="1">
    <citation type="submission" date="2024-09" db="EMBL/GenBank/DDBJ databases">
        <authorList>
            <person name="Sun Q."/>
            <person name="Mori K."/>
        </authorList>
    </citation>
    <scope>NUCLEOTIDE SEQUENCE [LARGE SCALE GENOMIC DNA]</scope>
    <source>
        <strain evidence="1 2">CECT 7955</strain>
    </source>
</reference>
<keyword evidence="2" id="KW-1185">Reference proteome</keyword>
<dbReference type="RefSeq" id="WP_236456468.1">
    <property type="nucleotide sequence ID" value="NZ_CBCSGE010000011.1"/>
</dbReference>
<dbReference type="EMBL" id="JBHMEY010000010">
    <property type="protein sequence ID" value="MFB9095770.1"/>
    <property type="molecule type" value="Genomic_DNA"/>
</dbReference>
<sequence length="240" mass="27970">MTSEPTVVEQHSNEELTHLETLIADLQLKISNAEQLLFPFEQSLRNKIADLLVEERELTQLYKEQKAVKKEKRLEQKKKGKNYSAPVGLVTINKTATILESVSDIQEKKRLYKEAMVHVHPDKFSMQEDSQDIATEITSKLIQIYKTGTLEELQAFHAHIFNGNTAINLSNVAVTLNPIIDKYSYLKKEIARLEKQLKELVERHTYKVLTTYENPMSFVEELIVYFNDRIFKMKKRTRTK</sequence>
<protein>
    <recommendedName>
        <fullName evidence="3">J domain-containing protein</fullName>
    </recommendedName>
</protein>
<evidence type="ECO:0008006" key="3">
    <source>
        <dbReference type="Google" id="ProtNLM"/>
    </source>
</evidence>